<evidence type="ECO:0000313" key="5">
    <source>
        <dbReference type="Proteomes" id="UP000762676"/>
    </source>
</evidence>
<feature type="compositionally biased region" description="Basic and acidic residues" evidence="2">
    <location>
        <begin position="250"/>
        <end position="260"/>
    </location>
</feature>
<dbReference type="SMART" id="SM00360">
    <property type="entry name" value="RRM"/>
    <property type="match status" value="1"/>
</dbReference>
<dbReference type="PROSITE" id="PS50102">
    <property type="entry name" value="RRM"/>
    <property type="match status" value="1"/>
</dbReference>
<sequence length="442" mass="48643">MSHSLRKWRESLFSVYVGNLHPETTKEDVCNLFSQCGVVKDMVILEPKKENGNPYGFVRYGCVEEAVRAIKELNGWPVKSQKILVDMGHDTFTKMKKSEPKHASLPVGVPDSRIPLPVVSHIDSMKNMVRIKEACVRANSEAFSNSGIVKVSRIHTQLAKMQYSDVAHTSKPLKPRPVIDSRDPLLSAFKKLSEETASSSSLDPAVASTCSENDKVVEMFSYLLTELSQAPQKQQNLSSKKRSPNSQKTNNDKQSAEKSKTIPTLNHVSSEETCNSKDISAHCPSFKLLKKTTSGSNNASPSYVGEVTEIFSGSPQLTSSEEPEGDIKDNLGLQHRGNEVVDSIGIGKNEQSHDVTSASHEKRHSSSNTHSQDTLLNSKNIALCDMPWLPRSLQNSRLARLTGKTYKPTGCTRQSPFLSPFYCKGYNSEGSSSPESSSSFSS</sequence>
<dbReference type="InterPro" id="IPR000504">
    <property type="entry name" value="RRM_dom"/>
</dbReference>
<reference evidence="4 5" key="1">
    <citation type="journal article" date="2021" name="Elife">
        <title>Chloroplast acquisition without the gene transfer in kleptoplastic sea slugs, Plakobranchus ocellatus.</title>
        <authorList>
            <person name="Maeda T."/>
            <person name="Takahashi S."/>
            <person name="Yoshida T."/>
            <person name="Shimamura S."/>
            <person name="Takaki Y."/>
            <person name="Nagai Y."/>
            <person name="Toyoda A."/>
            <person name="Suzuki Y."/>
            <person name="Arimoto A."/>
            <person name="Ishii H."/>
            <person name="Satoh N."/>
            <person name="Nishiyama T."/>
            <person name="Hasebe M."/>
            <person name="Maruyama T."/>
            <person name="Minagawa J."/>
            <person name="Obokata J."/>
            <person name="Shigenobu S."/>
        </authorList>
    </citation>
    <scope>NUCLEOTIDE SEQUENCE [LARGE SCALE GENOMIC DNA]</scope>
</reference>
<keyword evidence="1" id="KW-0694">RNA-binding</keyword>
<feature type="region of interest" description="Disordered" evidence="2">
    <location>
        <begin position="231"/>
        <end position="276"/>
    </location>
</feature>
<evidence type="ECO:0000259" key="3">
    <source>
        <dbReference type="PROSITE" id="PS50102"/>
    </source>
</evidence>
<dbReference type="SUPFAM" id="SSF54928">
    <property type="entry name" value="RNA-binding domain, RBD"/>
    <property type="match status" value="1"/>
</dbReference>
<name>A0AAV4HAF6_9GAST</name>
<evidence type="ECO:0000256" key="2">
    <source>
        <dbReference type="SAM" id="MobiDB-lite"/>
    </source>
</evidence>
<protein>
    <submittedName>
        <fullName evidence="4">Nuclear cap-binding protein subunit 2</fullName>
    </submittedName>
</protein>
<comment type="caution">
    <text evidence="4">The sequence shown here is derived from an EMBL/GenBank/DDBJ whole genome shotgun (WGS) entry which is preliminary data.</text>
</comment>
<dbReference type="InterPro" id="IPR012677">
    <property type="entry name" value="Nucleotide-bd_a/b_plait_sf"/>
</dbReference>
<dbReference type="Pfam" id="PF00076">
    <property type="entry name" value="RRM_1"/>
    <property type="match status" value="1"/>
</dbReference>
<dbReference type="CDD" id="cd00590">
    <property type="entry name" value="RRM_SF"/>
    <property type="match status" value="1"/>
</dbReference>
<keyword evidence="5" id="KW-1185">Reference proteome</keyword>
<feature type="compositionally biased region" description="Polar residues" evidence="2">
    <location>
        <begin position="231"/>
        <end position="249"/>
    </location>
</feature>
<dbReference type="InterPro" id="IPR035979">
    <property type="entry name" value="RBD_domain_sf"/>
</dbReference>
<gene>
    <name evidence="4" type="ORF">ElyMa_002674000</name>
</gene>
<organism evidence="4 5">
    <name type="scientific">Elysia marginata</name>
    <dbReference type="NCBI Taxonomy" id="1093978"/>
    <lineage>
        <taxon>Eukaryota</taxon>
        <taxon>Metazoa</taxon>
        <taxon>Spiralia</taxon>
        <taxon>Lophotrochozoa</taxon>
        <taxon>Mollusca</taxon>
        <taxon>Gastropoda</taxon>
        <taxon>Heterobranchia</taxon>
        <taxon>Euthyneura</taxon>
        <taxon>Panpulmonata</taxon>
        <taxon>Sacoglossa</taxon>
        <taxon>Placobranchoidea</taxon>
        <taxon>Plakobranchidae</taxon>
        <taxon>Elysia</taxon>
    </lineage>
</organism>
<dbReference type="AlphaFoldDB" id="A0AAV4HAF6"/>
<feature type="compositionally biased region" description="Polar residues" evidence="2">
    <location>
        <begin position="261"/>
        <end position="276"/>
    </location>
</feature>
<feature type="region of interest" description="Disordered" evidence="2">
    <location>
        <begin position="344"/>
        <end position="374"/>
    </location>
</feature>
<dbReference type="GO" id="GO:0003723">
    <property type="term" value="F:RNA binding"/>
    <property type="evidence" value="ECO:0007669"/>
    <property type="project" value="UniProtKB-UniRule"/>
</dbReference>
<dbReference type="EMBL" id="BMAT01005520">
    <property type="protein sequence ID" value="GFR94694.1"/>
    <property type="molecule type" value="Genomic_DNA"/>
</dbReference>
<feature type="domain" description="RRM" evidence="3">
    <location>
        <begin position="13"/>
        <end position="90"/>
    </location>
</feature>
<dbReference type="PANTHER" id="PTHR23147">
    <property type="entry name" value="SERINE/ARGININE RICH SPLICING FACTOR"/>
    <property type="match status" value="1"/>
</dbReference>
<proteinExistence type="predicted"/>
<dbReference type="InterPro" id="IPR050907">
    <property type="entry name" value="SRSF"/>
</dbReference>
<evidence type="ECO:0000256" key="1">
    <source>
        <dbReference type="PROSITE-ProRule" id="PRU00176"/>
    </source>
</evidence>
<dbReference type="Proteomes" id="UP000762676">
    <property type="component" value="Unassembled WGS sequence"/>
</dbReference>
<evidence type="ECO:0000313" key="4">
    <source>
        <dbReference type="EMBL" id="GFR94694.1"/>
    </source>
</evidence>
<dbReference type="Gene3D" id="3.30.70.330">
    <property type="match status" value="1"/>
</dbReference>
<accession>A0AAV4HAF6</accession>